<keyword evidence="3" id="KW-1185">Reference proteome</keyword>
<sequence>MPSLIVKLNANNVAIALNVKKYYISFHNHIVLKQVINHFSMYTTTEKLATITHLDFLKTLKELEIYINITSYLQQYCPMFAAAAEPLMRLGTLLLKNAPRKAKSQPKAKALEPNKGKPNDQLEST</sequence>
<feature type="region of interest" description="Disordered" evidence="1">
    <location>
        <begin position="99"/>
        <end position="125"/>
    </location>
</feature>
<evidence type="ECO:0000313" key="3">
    <source>
        <dbReference type="Proteomes" id="UP001370758"/>
    </source>
</evidence>
<dbReference type="Proteomes" id="UP001370758">
    <property type="component" value="Unassembled WGS sequence"/>
</dbReference>
<dbReference type="EMBL" id="JAVHJL010000012">
    <property type="protein sequence ID" value="KAK6495908.1"/>
    <property type="molecule type" value="Genomic_DNA"/>
</dbReference>
<dbReference type="AlphaFoldDB" id="A0AAV9VRX6"/>
<organism evidence="2 3">
    <name type="scientific">Arthrobotrys musiformis</name>
    <dbReference type="NCBI Taxonomy" id="47236"/>
    <lineage>
        <taxon>Eukaryota</taxon>
        <taxon>Fungi</taxon>
        <taxon>Dikarya</taxon>
        <taxon>Ascomycota</taxon>
        <taxon>Pezizomycotina</taxon>
        <taxon>Orbiliomycetes</taxon>
        <taxon>Orbiliales</taxon>
        <taxon>Orbiliaceae</taxon>
        <taxon>Arthrobotrys</taxon>
    </lineage>
</organism>
<gene>
    <name evidence="2" type="ORF">TWF481_002953</name>
</gene>
<evidence type="ECO:0000256" key="1">
    <source>
        <dbReference type="SAM" id="MobiDB-lite"/>
    </source>
</evidence>
<protein>
    <recommendedName>
        <fullName evidence="4">Homing endonuclease LAGLIDADG domain-containing protein</fullName>
    </recommendedName>
</protein>
<name>A0AAV9VRX6_9PEZI</name>
<feature type="compositionally biased region" description="Basic and acidic residues" evidence="1">
    <location>
        <begin position="109"/>
        <end position="125"/>
    </location>
</feature>
<evidence type="ECO:0000313" key="2">
    <source>
        <dbReference type="EMBL" id="KAK6495908.1"/>
    </source>
</evidence>
<proteinExistence type="predicted"/>
<evidence type="ECO:0008006" key="4">
    <source>
        <dbReference type="Google" id="ProtNLM"/>
    </source>
</evidence>
<comment type="caution">
    <text evidence="2">The sequence shown here is derived from an EMBL/GenBank/DDBJ whole genome shotgun (WGS) entry which is preliminary data.</text>
</comment>
<accession>A0AAV9VRX6</accession>
<reference evidence="2 3" key="1">
    <citation type="submission" date="2023-08" db="EMBL/GenBank/DDBJ databases">
        <authorList>
            <person name="Palmer J.M."/>
        </authorList>
    </citation>
    <scope>NUCLEOTIDE SEQUENCE [LARGE SCALE GENOMIC DNA]</scope>
    <source>
        <strain evidence="2 3">TWF481</strain>
    </source>
</reference>